<dbReference type="Gene3D" id="3.40.50.300">
    <property type="entry name" value="P-loop containing nucleotide triphosphate hydrolases"/>
    <property type="match status" value="1"/>
</dbReference>
<dbReference type="KEGG" id="mym:A176_004881"/>
<dbReference type="STRING" id="1297742.A176_004881"/>
<dbReference type="OrthoDB" id="5481270at2"/>
<dbReference type="PATRIC" id="fig|1297742.4.peg.4926"/>
<gene>
    <name evidence="2" type="ORF">A176_004881</name>
</gene>
<feature type="compositionally biased region" description="Low complexity" evidence="1">
    <location>
        <begin position="1"/>
        <end position="12"/>
    </location>
</feature>
<dbReference type="Proteomes" id="UP000009026">
    <property type="component" value="Chromosome"/>
</dbReference>
<organism evidence="2 3">
    <name type="scientific">Pseudomyxococcus hansupus</name>
    <dbReference type="NCBI Taxonomy" id="1297742"/>
    <lineage>
        <taxon>Bacteria</taxon>
        <taxon>Pseudomonadati</taxon>
        <taxon>Myxococcota</taxon>
        <taxon>Myxococcia</taxon>
        <taxon>Myxococcales</taxon>
        <taxon>Cystobacterineae</taxon>
        <taxon>Myxococcaceae</taxon>
        <taxon>Pseudomyxococcus</taxon>
    </lineage>
</organism>
<keyword evidence="3" id="KW-1185">Reference proteome</keyword>
<evidence type="ECO:0000313" key="3">
    <source>
        <dbReference type="Proteomes" id="UP000009026"/>
    </source>
</evidence>
<dbReference type="InterPro" id="IPR027417">
    <property type="entry name" value="P-loop_NTPase"/>
</dbReference>
<protein>
    <submittedName>
        <fullName evidence="2">Uncharacterized protein</fullName>
    </submittedName>
</protein>
<dbReference type="eggNOG" id="COG1102">
    <property type="taxonomic scope" value="Bacteria"/>
</dbReference>
<evidence type="ECO:0000313" key="2">
    <source>
        <dbReference type="EMBL" id="AKQ67969.1"/>
    </source>
</evidence>
<feature type="region of interest" description="Disordered" evidence="1">
    <location>
        <begin position="1"/>
        <end position="37"/>
    </location>
</feature>
<proteinExistence type="predicted"/>
<reference evidence="2 3" key="1">
    <citation type="journal article" date="2016" name="PLoS ONE">
        <title>Complete Genome Sequence and Comparative Genomics of a Novel Myxobacterium Myxococcus hansupus.</title>
        <authorList>
            <person name="Sharma G."/>
            <person name="Narwani T."/>
            <person name="Subramanian S."/>
        </authorList>
    </citation>
    <scope>NUCLEOTIDE SEQUENCE [LARGE SCALE GENOMIC DNA]</scope>
    <source>
        <strain evidence="3">mixupus</strain>
    </source>
</reference>
<evidence type="ECO:0000256" key="1">
    <source>
        <dbReference type="SAM" id="MobiDB-lite"/>
    </source>
</evidence>
<accession>A0A0H4WYS7</accession>
<sequence length="853" mass="92199">MSEPSVSAASVPPSLPPHLTPHATPEREPAPLPGEALLPHGPVEGCSWCAMGPGIEEVRLGSDVFGVVPHGADRGGPQHVLFPRAPWGHHLTRARLAQVLGYVEARQGTAWTARLSPEGRESAHFQVRLGQGVEPLRVFVSTTRTPLALPVQRGHASAGLVRGWRHGAVVVKGDTADAVGELAWDILEHLLVENVPHELLAWNEETGVALAVHTRVSEEALEPLYRHALRGAATAQRLDGQRVFTERGRAGAGGLWVAMGDIDKLQCLNRLYGRRLVGDESHGMIRRLFERLDLVAQRDGASFFRYLSGDEFGVISRPGATAAEFGRTLASMRESARNLTDELAVLRVTGVDGGEQDVGGLASVAAWFSEPEGGLKLLVWKRPELDAAATRHLWEQRLRARHGEGVDVQVHSFQDGALWAPTLSIGATPVPKSRGPAQECFAEAMALATSLCKRAKMRRDCIVLVEHPPEDVKAGESDSAILKPEASSLLRWLHADGALAVARELRDPVTGLLCQEALEGELLGVGLGPEDTFLQLTDSAYTSERFEEQEHRPIKWGPVHRGVRMGARIMAVNEFYGFDAGSEAIQLVAAAVLRHLRPGWRERVRIARAPPDKVQVWLACPASAEEVLAFLDDVQREMNGALLPGLFVRLKAVRISGANVSRGAEVLDMVDPLRSVEEAVDVLESPKERQAPGMGNVLASHGISPDDAPRRRAFQVASARFLEAQSRESAEELLRVYQGRLPGKVETRAGGAVVQAPWTVVIGGRHGAGKNTLAERLAIAVGLRAYNVGDLKRRMSAVRGFDSVQRYGTSLSASAARELDAFLDGLQAERILAGAHSPTASSDLGWCLDGSRS</sequence>
<name>A0A0H4WYS7_9BACT</name>
<dbReference type="EMBL" id="CP012109">
    <property type="protein sequence ID" value="AKQ67969.1"/>
    <property type="molecule type" value="Genomic_DNA"/>
</dbReference>
<dbReference type="RefSeq" id="WP_144429590.1">
    <property type="nucleotide sequence ID" value="NZ_CP012109.1"/>
</dbReference>
<dbReference type="AlphaFoldDB" id="A0A0H4WYS7"/>